<evidence type="ECO:0000259" key="6">
    <source>
        <dbReference type="PROSITE" id="PS50915"/>
    </source>
</evidence>
<evidence type="ECO:0000256" key="3">
    <source>
        <dbReference type="ARBA" id="ARBA00022737"/>
    </source>
</evidence>
<dbReference type="PROSITE" id="PS50915">
    <property type="entry name" value="CRYSTALLIN_BETA_GAMMA"/>
    <property type="match status" value="1"/>
</dbReference>
<reference evidence="7 8" key="1">
    <citation type="submission" date="2019-03" db="EMBL/GenBank/DDBJ databases">
        <title>Genomic Encyclopedia of Type Strains, Phase IV (KMG-IV): sequencing the most valuable type-strain genomes for metagenomic binning, comparative biology and taxonomic classification.</title>
        <authorList>
            <person name="Goeker M."/>
        </authorList>
    </citation>
    <scope>NUCLEOTIDE SEQUENCE [LARGE SCALE GENOMIC DNA]</scope>
    <source>
        <strain evidence="7 8">DSM 16998</strain>
    </source>
</reference>
<dbReference type="Gene3D" id="2.60.20.10">
    <property type="entry name" value="Crystallins"/>
    <property type="match status" value="3"/>
</dbReference>
<evidence type="ECO:0000256" key="1">
    <source>
        <dbReference type="ARBA" id="ARBA00004370"/>
    </source>
</evidence>
<dbReference type="InterPro" id="IPR011024">
    <property type="entry name" value="G_crystallin-like"/>
</dbReference>
<feature type="chain" id="PRO_5020452236" evidence="5">
    <location>
        <begin position="23"/>
        <end position="474"/>
    </location>
</feature>
<keyword evidence="5" id="KW-0732">Signal</keyword>
<sequence>MNTITKISLAIAGLALAAQAGAQVTFYENDAYQGRSFTTERTVENFARFGFNDRASSAVVAGNRGDRWEVCEDRRFRGRCVVLRPGQYGSLAAMGLNDRVSSVRAVGRNARVSDDRYAPMPAPMPPPVALSQVVFYENDGFQGRSFTADSTVDDFRRNGFNDRASSAVVSGGRWEVCPEARFSGQCAILLPGRYPSLAAAGLNDRISSVRKASDERPVPVPAQGSQIVFYESEGFQGRTFSADTPVNDLRRAGFNDRASSAVVSGSRWEVCDNTEFGGSCRILRPGQYPSLSAMGLNDRISSVRGVGPNARFDEPRYAPLPAVSRDYGRRNNERLYEANITSVRAVVEDSGQRCWVEREQIPQERSNANVPGALLGAVIGGILGHQVGGGTGKDVATGIGVVAGAAIGGNAGRDNNQQVVKTQNVQRCSSSPGQARPAYWDVTYNFRGQDYHVQMTTPPSGSHVTVNDQGEPRA</sequence>
<comment type="subcellular location">
    <subcellularLocation>
        <location evidence="1">Membrane</location>
    </subcellularLocation>
</comment>
<evidence type="ECO:0000313" key="7">
    <source>
        <dbReference type="EMBL" id="TDP73969.1"/>
    </source>
</evidence>
<keyword evidence="3" id="KW-0677">Repeat</keyword>
<name>A0A4R6QT13_9BURK</name>
<dbReference type="SMART" id="SM00247">
    <property type="entry name" value="XTALbg"/>
    <property type="match status" value="3"/>
</dbReference>
<evidence type="ECO:0000256" key="5">
    <source>
        <dbReference type="SAM" id="SignalP"/>
    </source>
</evidence>
<dbReference type="InterPro" id="IPR051407">
    <property type="entry name" value="Bact_OM_lipoprot/Surf_antigen"/>
</dbReference>
<evidence type="ECO:0000313" key="8">
    <source>
        <dbReference type="Proteomes" id="UP000295361"/>
    </source>
</evidence>
<dbReference type="SUPFAM" id="SSF49695">
    <property type="entry name" value="gamma-Crystallin-like"/>
    <property type="match status" value="2"/>
</dbReference>
<dbReference type="InParanoid" id="A0A4R6QT13"/>
<keyword evidence="4" id="KW-0472">Membrane</keyword>
<dbReference type="PANTHER" id="PTHR35603">
    <property type="match status" value="1"/>
</dbReference>
<gene>
    <name evidence="7" type="ORF">DES47_10115</name>
</gene>
<dbReference type="Proteomes" id="UP000295361">
    <property type="component" value="Unassembled WGS sequence"/>
</dbReference>
<keyword evidence="8" id="KW-1185">Reference proteome</keyword>
<evidence type="ECO:0000256" key="4">
    <source>
        <dbReference type="ARBA" id="ARBA00023136"/>
    </source>
</evidence>
<organism evidence="7 8">
    <name type="scientific">Roseateles toxinivorans</name>
    <dbReference type="NCBI Taxonomy" id="270368"/>
    <lineage>
        <taxon>Bacteria</taxon>
        <taxon>Pseudomonadati</taxon>
        <taxon>Pseudomonadota</taxon>
        <taxon>Betaproteobacteria</taxon>
        <taxon>Burkholderiales</taxon>
        <taxon>Sphaerotilaceae</taxon>
        <taxon>Roseateles</taxon>
    </lineage>
</organism>
<comment type="similarity">
    <text evidence="2">Belongs to the beta/gamma-crystallin family.</text>
</comment>
<dbReference type="Pfam" id="PF00030">
    <property type="entry name" value="Crystall"/>
    <property type="match status" value="3"/>
</dbReference>
<evidence type="ECO:0000256" key="2">
    <source>
        <dbReference type="ARBA" id="ARBA00009646"/>
    </source>
</evidence>
<dbReference type="InterPro" id="IPR001064">
    <property type="entry name" value="Beta/gamma_crystallin"/>
</dbReference>
<dbReference type="AlphaFoldDB" id="A0A4R6QT13"/>
<protein>
    <submittedName>
        <fullName evidence="7">Glycine zipper 2TM protein</fullName>
    </submittedName>
</protein>
<feature type="signal peptide" evidence="5">
    <location>
        <begin position="1"/>
        <end position="22"/>
    </location>
</feature>
<dbReference type="GO" id="GO:0016020">
    <property type="term" value="C:membrane"/>
    <property type="evidence" value="ECO:0007669"/>
    <property type="project" value="UniProtKB-SubCell"/>
</dbReference>
<dbReference type="PANTHER" id="PTHR35603:SF2">
    <property type="entry name" value="OUTER MEMBRANE LIPOPROTEIN"/>
    <property type="match status" value="1"/>
</dbReference>
<feature type="domain" description="Beta/gamma crystallin 'Greek key'" evidence="6">
    <location>
        <begin position="66"/>
        <end position="107"/>
    </location>
</feature>
<dbReference type="RefSeq" id="WP_208114871.1">
    <property type="nucleotide sequence ID" value="NZ_SNXS01000001.1"/>
</dbReference>
<accession>A0A4R6QT13</accession>
<proteinExistence type="inferred from homology"/>
<dbReference type="EMBL" id="SNXS01000001">
    <property type="protein sequence ID" value="TDP73969.1"/>
    <property type="molecule type" value="Genomic_DNA"/>
</dbReference>
<comment type="caution">
    <text evidence="7">The sequence shown here is derived from an EMBL/GenBank/DDBJ whole genome shotgun (WGS) entry which is preliminary data.</text>
</comment>